<comment type="cofactor">
    <cofactor evidence="1">
        <name>FAD</name>
        <dbReference type="ChEBI" id="CHEBI:57692"/>
    </cofactor>
</comment>
<dbReference type="Gene3D" id="3.50.50.60">
    <property type="entry name" value="FAD/NAD(P)-binding domain"/>
    <property type="match status" value="1"/>
</dbReference>
<evidence type="ECO:0000256" key="1">
    <source>
        <dbReference type="ARBA" id="ARBA00001974"/>
    </source>
</evidence>
<dbReference type="SUPFAM" id="SSF51905">
    <property type="entry name" value="FAD/NAD(P)-binding domain"/>
    <property type="match status" value="1"/>
</dbReference>
<accession>A0A849KBF0</accession>
<dbReference type="InterPro" id="IPR023166">
    <property type="entry name" value="BaiN-like_dom_sf"/>
</dbReference>
<dbReference type="InterPro" id="IPR004792">
    <property type="entry name" value="BaiN-like"/>
</dbReference>
<dbReference type="Gene3D" id="1.10.8.260">
    <property type="entry name" value="HI0933 insert domain-like"/>
    <property type="match status" value="1"/>
</dbReference>
<name>A0A849KBF0_9BURK</name>
<evidence type="ECO:0000259" key="4">
    <source>
        <dbReference type="Pfam" id="PF03486"/>
    </source>
</evidence>
<dbReference type="Pfam" id="PF03486">
    <property type="entry name" value="HI0933_like"/>
    <property type="match status" value="1"/>
</dbReference>
<keyword evidence="3" id="KW-0274">FAD</keyword>
<evidence type="ECO:0000256" key="3">
    <source>
        <dbReference type="ARBA" id="ARBA00022827"/>
    </source>
</evidence>
<reference evidence="6 7" key="2">
    <citation type="submission" date="2020-06" db="EMBL/GenBank/DDBJ databases">
        <title>Ramlibacter rhizophilus sp. nov., isolated from rhizosphere soil of national flower Mugunghwa from South Korea.</title>
        <authorList>
            <person name="Zheng-Fei Y."/>
            <person name="Huan T."/>
        </authorList>
    </citation>
    <scope>NUCLEOTIDE SEQUENCE [LARGE SCALE GENOMIC DNA]</scope>
    <source>
        <strain evidence="6 7">B156</strain>
    </source>
</reference>
<dbReference type="PANTHER" id="PTHR42887">
    <property type="entry name" value="OS12G0638800 PROTEIN"/>
    <property type="match status" value="1"/>
</dbReference>
<feature type="domain" description="RsdA/BaiN/AoA(So)-like insert" evidence="5">
    <location>
        <begin position="269"/>
        <end position="385"/>
    </location>
</feature>
<dbReference type="Proteomes" id="UP000552954">
    <property type="component" value="Unassembled WGS sequence"/>
</dbReference>
<feature type="domain" description="RsdA/BaiN/AoA(So)-like Rossmann fold-like" evidence="4">
    <location>
        <begin position="14"/>
        <end position="437"/>
    </location>
</feature>
<keyword evidence="7" id="KW-1185">Reference proteome</keyword>
<reference evidence="6 7" key="1">
    <citation type="submission" date="2020-05" db="EMBL/GenBank/DDBJ databases">
        <authorList>
            <person name="Khan S.A."/>
            <person name="Jeon C.O."/>
            <person name="Chun B.H."/>
        </authorList>
    </citation>
    <scope>NUCLEOTIDE SEQUENCE [LARGE SCALE GENOMIC DNA]</scope>
    <source>
        <strain evidence="6 7">B156</strain>
    </source>
</reference>
<protein>
    <submittedName>
        <fullName evidence="6">TIGR03862 family flavoprotein</fullName>
    </submittedName>
</protein>
<gene>
    <name evidence="6" type="ORF">HK415_06130</name>
</gene>
<dbReference type="Gene3D" id="2.40.30.10">
    <property type="entry name" value="Translation factors"/>
    <property type="match status" value="1"/>
</dbReference>
<dbReference type="InterPro" id="IPR022460">
    <property type="entry name" value="Flavoprotein_PP4765"/>
</dbReference>
<dbReference type="Pfam" id="PF22780">
    <property type="entry name" value="HI0933_like_1st"/>
    <property type="match status" value="1"/>
</dbReference>
<dbReference type="SUPFAM" id="SSF160996">
    <property type="entry name" value="HI0933 insert domain-like"/>
    <property type="match status" value="1"/>
</dbReference>
<dbReference type="PANTHER" id="PTHR42887:SF1">
    <property type="entry name" value="BLR3961 PROTEIN"/>
    <property type="match status" value="1"/>
</dbReference>
<comment type="caution">
    <text evidence="6">The sequence shown here is derived from an EMBL/GenBank/DDBJ whole genome shotgun (WGS) entry which is preliminary data.</text>
</comment>
<evidence type="ECO:0000313" key="7">
    <source>
        <dbReference type="Proteomes" id="UP000552954"/>
    </source>
</evidence>
<dbReference type="NCBIfam" id="TIGR03862">
    <property type="entry name" value="flavo_PP4765"/>
    <property type="match status" value="1"/>
</dbReference>
<proteinExistence type="predicted"/>
<dbReference type="InterPro" id="IPR057661">
    <property type="entry name" value="RsdA/BaiN/AoA(So)_Rossmann"/>
</dbReference>
<evidence type="ECO:0000313" key="6">
    <source>
        <dbReference type="EMBL" id="NNU42836.1"/>
    </source>
</evidence>
<evidence type="ECO:0000256" key="2">
    <source>
        <dbReference type="ARBA" id="ARBA00022630"/>
    </source>
</evidence>
<evidence type="ECO:0000259" key="5">
    <source>
        <dbReference type="Pfam" id="PF22780"/>
    </source>
</evidence>
<dbReference type="InterPro" id="IPR036188">
    <property type="entry name" value="FAD/NAD-bd_sf"/>
</dbReference>
<dbReference type="AlphaFoldDB" id="A0A849KBF0"/>
<keyword evidence="2" id="KW-0285">Flavoprotein</keyword>
<sequence>MPPSSAKDAAAAGRVAVIGGGPAGLMAAEVLAAGGAQVDLFDAMATVGRKFLLAGRGGLNLTHSEPTAKLLTRYGERESALHDAVSAFDGEAVRAWAAGLGIATFVGTSGRVFPTDMKAAPLLRAWLHRLRAAGVRVHPRHRWTGWTEDGALRFVTPGGEVTHHADATLLALGGASWSRLGSDGAWLPWLQERGVEVAPLQPSNCGFDVAPTAPGRAGWSDYLRERFAGQPLKTVAAAVAPGRLAVSEANPSASRIAGVPGVTPAYGWQRGEFVITDTGVEGSLVYALSAMLRDEITASGGATLLVDLLPQHDAAQVLEETRRPRGPRSLSTHLKSRLGIQGVKMALLHEMLTPAKLADPAELARALKALPITLLRPRPIDEAISTAGGVRFEALDARGMLRALPGVFCAGEMLDWEAPTGGYLLTACMATGRAAAQGVLEWLAAAAKPPEG</sequence>
<organism evidence="6 7">
    <name type="scientific">Ramlibacter montanisoli</name>
    <dbReference type="NCBI Taxonomy" id="2732512"/>
    <lineage>
        <taxon>Bacteria</taxon>
        <taxon>Pseudomonadati</taxon>
        <taxon>Pseudomonadota</taxon>
        <taxon>Betaproteobacteria</taxon>
        <taxon>Burkholderiales</taxon>
        <taxon>Comamonadaceae</taxon>
        <taxon>Ramlibacter</taxon>
    </lineage>
</organism>
<dbReference type="InterPro" id="IPR055178">
    <property type="entry name" value="RsdA/BaiN/AoA(So)-like_dom"/>
</dbReference>
<dbReference type="EMBL" id="JABFCS010000001">
    <property type="protein sequence ID" value="NNU42836.1"/>
    <property type="molecule type" value="Genomic_DNA"/>
</dbReference>